<organism evidence="1 2">
    <name type="scientific">Kribbella antibiotica</name>
    <dbReference type="NCBI Taxonomy" id="190195"/>
    <lineage>
        <taxon>Bacteria</taxon>
        <taxon>Bacillati</taxon>
        <taxon>Actinomycetota</taxon>
        <taxon>Actinomycetes</taxon>
        <taxon>Propionibacteriales</taxon>
        <taxon>Kribbellaceae</taxon>
        <taxon>Kribbella</taxon>
    </lineage>
</organism>
<accession>A0A4R4Z5B0</accession>
<dbReference type="RefSeq" id="WP_132172954.1">
    <property type="nucleotide sequence ID" value="NZ_SMKX01000105.1"/>
</dbReference>
<proteinExistence type="predicted"/>
<keyword evidence="2" id="KW-1185">Reference proteome</keyword>
<gene>
    <name evidence="1" type="ORF">E1263_28770</name>
</gene>
<sequence>MFTLSEPPLFTRLRTAQRILIAGAGGGFDVYAGIPLALALSAQGKHVHLANLSFADLDALELEDWLAPDLAAVRPGSRGRPEYFPERVLARWLESKDLPSTVYAFPRIGARPLRAAYEALVRHLEVDAVVLVDGGTDILMRGDETGLGTPEEDMASLAAVSGLSELERIVVCLGFGIDAYHGVSHVDVLENLAALDRTGAYLGALSIPSGSAEAASYLDLVDYAQAVTPLRPSIVNGQIAAALDGTFGDVSFTKRTAGSELFVNPLMAVYFAVDLMGLAGSVGYLDQLHDTDHPAQITGVIERYREALKLRSRRTYPH</sequence>
<dbReference type="OrthoDB" id="182205at2"/>
<dbReference type="EMBL" id="SMKX01000105">
    <property type="protein sequence ID" value="TDD52670.1"/>
    <property type="molecule type" value="Genomic_DNA"/>
</dbReference>
<dbReference type="InterPro" id="IPR010581">
    <property type="entry name" value="DUF1152"/>
</dbReference>
<evidence type="ECO:0000313" key="1">
    <source>
        <dbReference type="EMBL" id="TDD52670.1"/>
    </source>
</evidence>
<comment type="caution">
    <text evidence="1">The sequence shown here is derived from an EMBL/GenBank/DDBJ whole genome shotgun (WGS) entry which is preliminary data.</text>
</comment>
<name>A0A4R4Z5B0_9ACTN</name>
<protein>
    <submittedName>
        <fullName evidence="1">DUF1152 domain-containing protein</fullName>
    </submittedName>
</protein>
<dbReference type="AlphaFoldDB" id="A0A4R4Z5B0"/>
<evidence type="ECO:0000313" key="2">
    <source>
        <dbReference type="Proteomes" id="UP000295124"/>
    </source>
</evidence>
<dbReference type="Pfam" id="PF06626">
    <property type="entry name" value="DUF1152"/>
    <property type="match status" value="1"/>
</dbReference>
<reference evidence="1 2" key="1">
    <citation type="submission" date="2019-03" db="EMBL/GenBank/DDBJ databases">
        <title>Draft genome sequences of novel Actinobacteria.</title>
        <authorList>
            <person name="Sahin N."/>
            <person name="Ay H."/>
            <person name="Saygin H."/>
        </authorList>
    </citation>
    <scope>NUCLEOTIDE SEQUENCE [LARGE SCALE GENOMIC DNA]</scope>
    <source>
        <strain evidence="1 2">JCM 13523</strain>
    </source>
</reference>
<dbReference type="Proteomes" id="UP000295124">
    <property type="component" value="Unassembled WGS sequence"/>
</dbReference>